<proteinExistence type="predicted"/>
<dbReference type="Proteomes" id="UP001500016">
    <property type="component" value="Unassembled WGS sequence"/>
</dbReference>
<dbReference type="PROSITE" id="PS00369">
    <property type="entry name" value="PTS_HPR_HIS"/>
    <property type="match status" value="1"/>
</dbReference>
<dbReference type="InterPro" id="IPR001020">
    <property type="entry name" value="PTS_HPr_His_P_site"/>
</dbReference>
<organism evidence="7 8">
    <name type="scientific">Streptomyces albiaxialis</name>
    <dbReference type="NCBI Taxonomy" id="329523"/>
    <lineage>
        <taxon>Bacteria</taxon>
        <taxon>Bacillati</taxon>
        <taxon>Actinomycetota</taxon>
        <taxon>Actinomycetes</taxon>
        <taxon>Kitasatosporales</taxon>
        <taxon>Streptomycetaceae</taxon>
        <taxon>Streptomyces</taxon>
    </lineage>
</organism>
<sequence length="93" mass="9479">MSTGTVERRLVVTEEAGLHARPAAAFAQTAAGAEARVTVARADAGTGTEPVPARSVLSVMGLNIRRGDEIVLRATGADADRVLDALTKIAAPA</sequence>
<gene>
    <name evidence="7" type="ORF">GCM10009801_66220</name>
</gene>
<dbReference type="Pfam" id="PF00381">
    <property type="entry name" value="PTS-HPr"/>
    <property type="match status" value="1"/>
</dbReference>
<dbReference type="PANTHER" id="PTHR33705">
    <property type="entry name" value="PHOSPHOCARRIER PROTEIN HPR"/>
    <property type="match status" value="1"/>
</dbReference>
<dbReference type="PRINTS" id="PR00107">
    <property type="entry name" value="PHOSPHOCPHPR"/>
</dbReference>
<comment type="caution">
    <text evidence="7">The sequence shown here is derived from an EMBL/GenBank/DDBJ whole genome shotgun (WGS) entry which is preliminary data.</text>
</comment>
<keyword evidence="5" id="KW-0598">Phosphotransferase system</keyword>
<accession>A0ABN2WPH9</accession>
<keyword evidence="4" id="KW-0963">Cytoplasm</keyword>
<evidence type="ECO:0000256" key="4">
    <source>
        <dbReference type="ARBA" id="ARBA00022490"/>
    </source>
</evidence>
<evidence type="ECO:0000259" key="6">
    <source>
        <dbReference type="PROSITE" id="PS51350"/>
    </source>
</evidence>
<evidence type="ECO:0000256" key="2">
    <source>
        <dbReference type="ARBA" id="ARBA00004496"/>
    </source>
</evidence>
<dbReference type="EMBL" id="BAAAPE010000016">
    <property type="protein sequence ID" value="GAA2096528.1"/>
    <property type="molecule type" value="Genomic_DNA"/>
</dbReference>
<dbReference type="Gene3D" id="3.30.1340.10">
    <property type="entry name" value="HPr-like"/>
    <property type="match status" value="1"/>
</dbReference>
<dbReference type="NCBIfam" id="TIGR01003">
    <property type="entry name" value="PTS_HPr_family"/>
    <property type="match status" value="1"/>
</dbReference>
<feature type="domain" description="HPr" evidence="6">
    <location>
        <begin position="5"/>
        <end position="93"/>
    </location>
</feature>
<comment type="function">
    <text evidence="1">General (non sugar-specific) component of the phosphoenolpyruvate-dependent sugar phosphotransferase system (sugar PTS). This major carbohydrate active-transport system catalyzes the phosphorylation of incoming sugar substrates concomitantly with their translocation across the cell membrane. The phosphoryl group from phosphoenolpyruvate (PEP) is transferred to the phosphoryl carrier protein HPr by enzyme I. Phospho-HPr then transfers it to the PTS EIIA domain.</text>
</comment>
<evidence type="ECO:0000256" key="3">
    <source>
        <dbReference type="ARBA" id="ARBA00020422"/>
    </source>
</evidence>
<evidence type="ECO:0000313" key="7">
    <source>
        <dbReference type="EMBL" id="GAA2096528.1"/>
    </source>
</evidence>
<dbReference type="PROSITE" id="PS51350">
    <property type="entry name" value="PTS_HPR_DOM"/>
    <property type="match status" value="1"/>
</dbReference>
<dbReference type="RefSeq" id="WP_344533522.1">
    <property type="nucleotide sequence ID" value="NZ_BAAAPE010000016.1"/>
</dbReference>
<protein>
    <recommendedName>
        <fullName evidence="3">Phosphocarrier protein HPr</fullName>
    </recommendedName>
</protein>
<comment type="subcellular location">
    <subcellularLocation>
        <location evidence="2">Cytoplasm</location>
    </subcellularLocation>
</comment>
<dbReference type="PANTHER" id="PTHR33705:SF2">
    <property type="entry name" value="PHOSPHOCARRIER PROTEIN NPR"/>
    <property type="match status" value="1"/>
</dbReference>
<dbReference type="InterPro" id="IPR035895">
    <property type="entry name" value="HPr-like_sf"/>
</dbReference>
<dbReference type="InterPro" id="IPR000032">
    <property type="entry name" value="HPr-like"/>
</dbReference>
<reference evidence="7 8" key="1">
    <citation type="journal article" date="2019" name="Int. J. Syst. Evol. Microbiol.">
        <title>The Global Catalogue of Microorganisms (GCM) 10K type strain sequencing project: providing services to taxonomists for standard genome sequencing and annotation.</title>
        <authorList>
            <consortium name="The Broad Institute Genomics Platform"/>
            <consortium name="The Broad Institute Genome Sequencing Center for Infectious Disease"/>
            <person name="Wu L."/>
            <person name="Ma J."/>
        </authorList>
    </citation>
    <scope>NUCLEOTIDE SEQUENCE [LARGE SCALE GENOMIC DNA]</scope>
    <source>
        <strain evidence="7 8">JCM 15478</strain>
    </source>
</reference>
<evidence type="ECO:0000256" key="1">
    <source>
        <dbReference type="ARBA" id="ARBA00003681"/>
    </source>
</evidence>
<evidence type="ECO:0000313" key="8">
    <source>
        <dbReference type="Proteomes" id="UP001500016"/>
    </source>
</evidence>
<evidence type="ECO:0000256" key="5">
    <source>
        <dbReference type="ARBA" id="ARBA00022683"/>
    </source>
</evidence>
<dbReference type="SUPFAM" id="SSF55594">
    <property type="entry name" value="HPr-like"/>
    <property type="match status" value="1"/>
</dbReference>
<dbReference type="CDD" id="cd00367">
    <property type="entry name" value="PTS-HPr_like"/>
    <property type="match status" value="1"/>
</dbReference>
<keyword evidence="8" id="KW-1185">Reference proteome</keyword>
<name>A0ABN2WPH9_9ACTN</name>
<dbReference type="InterPro" id="IPR050399">
    <property type="entry name" value="HPr"/>
</dbReference>